<dbReference type="InterPro" id="IPR002018">
    <property type="entry name" value="CarbesteraseB"/>
</dbReference>
<dbReference type="PROSITE" id="PS00122">
    <property type="entry name" value="CARBOXYLESTERASE_B_1"/>
    <property type="match status" value="1"/>
</dbReference>
<dbReference type="InterPro" id="IPR050654">
    <property type="entry name" value="AChE-related_enzymes"/>
</dbReference>
<evidence type="ECO:0000256" key="4">
    <source>
        <dbReference type="RuleBase" id="RU361235"/>
    </source>
</evidence>
<dbReference type="PROSITE" id="PS00941">
    <property type="entry name" value="CARBOXYLESTERASE_B_2"/>
    <property type="match status" value="1"/>
</dbReference>
<reference evidence="7" key="1">
    <citation type="submission" date="2024-02" db="UniProtKB">
        <authorList>
            <consortium name="WormBaseParasite"/>
        </authorList>
    </citation>
    <scope>IDENTIFICATION</scope>
</reference>
<keyword evidence="4" id="KW-0732">Signal</keyword>
<dbReference type="Gene3D" id="3.40.50.1820">
    <property type="entry name" value="alpha/beta hydrolase"/>
    <property type="match status" value="1"/>
</dbReference>
<evidence type="ECO:0000256" key="1">
    <source>
        <dbReference type="ARBA" id="ARBA00005964"/>
    </source>
</evidence>
<dbReference type="Pfam" id="PF00135">
    <property type="entry name" value="COesterase"/>
    <property type="match status" value="1"/>
</dbReference>
<feature type="signal peptide" evidence="4">
    <location>
        <begin position="1"/>
        <end position="19"/>
    </location>
</feature>
<dbReference type="AlphaFoldDB" id="A0AAF3EZD0"/>
<dbReference type="InterPro" id="IPR019826">
    <property type="entry name" value="Carboxylesterase_B_AS"/>
</dbReference>
<comment type="similarity">
    <text evidence="1 4">Belongs to the type-B carboxylesterase/lipase family.</text>
</comment>
<protein>
    <recommendedName>
        <fullName evidence="4">Carboxylic ester hydrolase</fullName>
        <ecNumber evidence="4">3.1.1.-</ecNumber>
    </recommendedName>
</protein>
<accession>A0AAF3EZD0</accession>
<evidence type="ECO:0000313" key="7">
    <source>
        <dbReference type="WBParaSite" id="MBELARI_LOCUS18870"/>
    </source>
</evidence>
<dbReference type="EC" id="3.1.1.-" evidence="4"/>
<dbReference type="SUPFAM" id="SSF53474">
    <property type="entry name" value="alpha/beta-Hydrolases"/>
    <property type="match status" value="1"/>
</dbReference>
<dbReference type="PANTHER" id="PTHR43918:SF4">
    <property type="entry name" value="CARBOXYLIC ESTER HYDROLASE"/>
    <property type="match status" value="1"/>
</dbReference>
<keyword evidence="6" id="KW-1185">Reference proteome</keyword>
<dbReference type="PANTHER" id="PTHR43918">
    <property type="entry name" value="ACETYLCHOLINESTERASE"/>
    <property type="match status" value="1"/>
</dbReference>
<name>A0AAF3EZD0_9BILA</name>
<evidence type="ECO:0000259" key="5">
    <source>
        <dbReference type="Pfam" id="PF00135"/>
    </source>
</evidence>
<dbReference type="GO" id="GO:0052689">
    <property type="term" value="F:carboxylic ester hydrolase activity"/>
    <property type="evidence" value="ECO:0007669"/>
    <property type="project" value="UniProtKB-KW"/>
</dbReference>
<organism evidence="6 7">
    <name type="scientific">Mesorhabditis belari</name>
    <dbReference type="NCBI Taxonomy" id="2138241"/>
    <lineage>
        <taxon>Eukaryota</taxon>
        <taxon>Metazoa</taxon>
        <taxon>Ecdysozoa</taxon>
        <taxon>Nematoda</taxon>
        <taxon>Chromadorea</taxon>
        <taxon>Rhabditida</taxon>
        <taxon>Rhabditina</taxon>
        <taxon>Rhabditomorpha</taxon>
        <taxon>Rhabditoidea</taxon>
        <taxon>Rhabditidae</taxon>
        <taxon>Mesorhabditinae</taxon>
        <taxon>Mesorhabditis</taxon>
    </lineage>
</organism>
<dbReference type="WBParaSite" id="MBELARI_LOCUS18870">
    <property type="protein sequence ID" value="MBELARI_LOCUS18870"/>
    <property type="gene ID" value="MBELARI_LOCUS18870"/>
</dbReference>
<evidence type="ECO:0000313" key="6">
    <source>
        <dbReference type="Proteomes" id="UP000887575"/>
    </source>
</evidence>
<keyword evidence="2" id="KW-0719">Serine esterase</keyword>
<evidence type="ECO:0000256" key="2">
    <source>
        <dbReference type="ARBA" id="ARBA00022487"/>
    </source>
</evidence>
<feature type="domain" description="Carboxylesterase type B" evidence="5">
    <location>
        <begin position="21"/>
        <end position="528"/>
    </location>
</feature>
<evidence type="ECO:0000256" key="3">
    <source>
        <dbReference type="ARBA" id="ARBA00022801"/>
    </source>
</evidence>
<keyword evidence="3 4" id="KW-0378">Hydrolase</keyword>
<sequence>MLIRLYFSVFAVLFSSVLAQNPLVITKYGPVIGASYPTPSGAVVSEFIGVPFAAPPLGNLRFERPKPPTPWTTPLNASTYALDCVPCNLDWAEGPSSEDCLYLNIWTPSLNNSNLPVAVWIHGGGWGTGTAQMENKRIREIYGQNGIVVVSIAYRVGFFGFLTLNNTALPANLGMWDQNLALKWIQENIGRFGGDSKRVTVWGQSAGGASSGLHSLSPHSQGLFAQSFEQSGSPIADWGRGNPTMLQFSTDTLNKLGCPTSGDIKSCLKGKTLNELHTAAGACVIGDDMSFLALTPLIDGDFFTEQPEQAIKLYPPKPTILGLMQKEGRAFLLEEPWPPSMTPDQYNSMTSDTFLQFITYWVTRSTFNQSRIEAALDIYNFYAQNHSDPNDHYFWIEQYDQLFSDIAFNVPLVREGIARSAVKTSTWAFVLDYYNEDAWPVNFPCQGSTHGTEYPYILGFQSDYNFTQIDDKVASIMQQFAIQFIKTGNPSTASLKWDPFTSSDLQYMSFKPAPEMKKDLHKDAQQFWSTFMRKYDYDYITRRNWDR</sequence>
<feature type="chain" id="PRO_5041769902" description="Carboxylic ester hydrolase" evidence="4">
    <location>
        <begin position="20"/>
        <end position="547"/>
    </location>
</feature>
<proteinExistence type="inferred from homology"/>
<dbReference type="InterPro" id="IPR029058">
    <property type="entry name" value="AB_hydrolase_fold"/>
</dbReference>
<dbReference type="InterPro" id="IPR019819">
    <property type="entry name" value="Carboxylesterase_B_CS"/>
</dbReference>
<dbReference type="Proteomes" id="UP000887575">
    <property type="component" value="Unassembled WGS sequence"/>
</dbReference>